<dbReference type="Pfam" id="PF19502">
    <property type="entry name" value="DUF6036"/>
    <property type="match status" value="1"/>
</dbReference>
<evidence type="ECO:0000313" key="3">
    <source>
        <dbReference type="Proteomes" id="UP001589536"/>
    </source>
</evidence>
<gene>
    <name evidence="2" type="ORF">ACFFPI_16805</name>
</gene>
<dbReference type="RefSeq" id="WP_345051129.1">
    <property type="nucleotide sequence ID" value="NZ_BAABED010000001.1"/>
</dbReference>
<name>A0ABV5UUB1_9MICC</name>
<comment type="caution">
    <text evidence="2">The sequence shown here is derived from an EMBL/GenBank/DDBJ whole genome shotgun (WGS) entry which is preliminary data.</text>
</comment>
<sequence length="252" mass="27279">MNLPGDAAATGRAVATVPLGNLPAGVSVILVAHQALRLLALNAFSTCQGLGALTIVLHSGNMRPCKPSRKLPPLRREDLEHAIRAATDIIHGDRVIVIGSQSILGSFTEDELPAAITMSDAVDIAPFADDDVGTLADSIDSALGEWSPFHKEFGFYVQAVERETAVLPADWEYRLVGVRNVRTRNSTGLCLDPYDLCAAKLIAARLKDHAFVLALIESSLIDRVQLVDRIRLIDPSEPRRDAALSWVMSLRN</sequence>
<dbReference type="InterPro" id="IPR045792">
    <property type="entry name" value="DUF6036"/>
</dbReference>
<evidence type="ECO:0000313" key="2">
    <source>
        <dbReference type="EMBL" id="MFB9715760.1"/>
    </source>
</evidence>
<proteinExistence type="predicted"/>
<protein>
    <submittedName>
        <fullName evidence="2">DUF6036 family nucleotidyltransferase</fullName>
    </submittedName>
</protein>
<organism evidence="2 3">
    <name type="scientific">Arthrobacter methylotrophus</name>
    <dbReference type="NCBI Taxonomy" id="121291"/>
    <lineage>
        <taxon>Bacteria</taxon>
        <taxon>Bacillati</taxon>
        <taxon>Actinomycetota</taxon>
        <taxon>Actinomycetes</taxon>
        <taxon>Micrococcales</taxon>
        <taxon>Micrococcaceae</taxon>
        <taxon>Arthrobacter</taxon>
    </lineage>
</organism>
<dbReference type="Proteomes" id="UP001589536">
    <property type="component" value="Unassembled WGS sequence"/>
</dbReference>
<accession>A0ABV5UUB1</accession>
<keyword evidence="3" id="KW-1185">Reference proteome</keyword>
<feature type="domain" description="DUF6036" evidence="1">
    <location>
        <begin position="94"/>
        <end position="225"/>
    </location>
</feature>
<reference evidence="2 3" key="1">
    <citation type="submission" date="2024-09" db="EMBL/GenBank/DDBJ databases">
        <authorList>
            <person name="Sun Q."/>
            <person name="Mori K."/>
        </authorList>
    </citation>
    <scope>NUCLEOTIDE SEQUENCE [LARGE SCALE GENOMIC DNA]</scope>
    <source>
        <strain evidence="2 3">JCM 13519</strain>
    </source>
</reference>
<dbReference type="EMBL" id="JBHMBH010000038">
    <property type="protein sequence ID" value="MFB9715760.1"/>
    <property type="molecule type" value="Genomic_DNA"/>
</dbReference>
<evidence type="ECO:0000259" key="1">
    <source>
        <dbReference type="Pfam" id="PF19502"/>
    </source>
</evidence>